<evidence type="ECO:0000256" key="2">
    <source>
        <dbReference type="SAM" id="SignalP"/>
    </source>
</evidence>
<dbReference type="CDD" id="cd01846">
    <property type="entry name" value="fatty_acyltransferase_like"/>
    <property type="match status" value="1"/>
</dbReference>
<dbReference type="InterPro" id="IPR006315">
    <property type="entry name" value="OM_autotransptr_brl_dom"/>
</dbReference>
<name>A0A8J2YRP1_9PROT</name>
<dbReference type="RefSeq" id="WP_189042936.1">
    <property type="nucleotide sequence ID" value="NZ_BMJQ01000002.1"/>
</dbReference>
<dbReference type="InterPro" id="IPR036709">
    <property type="entry name" value="Autotransporte_beta_dom_sf"/>
</dbReference>
<dbReference type="SMART" id="SM00869">
    <property type="entry name" value="Autotransporter"/>
    <property type="match status" value="1"/>
</dbReference>
<evidence type="ECO:0000256" key="1">
    <source>
        <dbReference type="ARBA" id="ARBA00022801"/>
    </source>
</evidence>
<reference evidence="4" key="1">
    <citation type="journal article" date="2014" name="Int. J. Syst. Evol. Microbiol.">
        <title>Complete genome sequence of Corynebacterium casei LMG S-19264T (=DSM 44701T), isolated from a smear-ripened cheese.</title>
        <authorList>
            <consortium name="US DOE Joint Genome Institute (JGI-PGF)"/>
            <person name="Walter F."/>
            <person name="Albersmeier A."/>
            <person name="Kalinowski J."/>
            <person name="Ruckert C."/>
        </authorList>
    </citation>
    <scope>NUCLEOTIDE SEQUENCE</scope>
    <source>
        <strain evidence="4">CGMCC 1.15725</strain>
    </source>
</reference>
<evidence type="ECO:0000259" key="3">
    <source>
        <dbReference type="PROSITE" id="PS51208"/>
    </source>
</evidence>
<dbReference type="SUPFAM" id="SSF52266">
    <property type="entry name" value="SGNH hydrolase"/>
    <property type="match status" value="1"/>
</dbReference>
<dbReference type="PROSITE" id="PS51208">
    <property type="entry name" value="AUTOTRANSPORTER"/>
    <property type="match status" value="1"/>
</dbReference>
<dbReference type="Proteomes" id="UP000646365">
    <property type="component" value="Unassembled WGS sequence"/>
</dbReference>
<keyword evidence="5" id="KW-1185">Reference proteome</keyword>
<dbReference type="Pfam" id="PF00657">
    <property type="entry name" value="Lipase_GDSL"/>
    <property type="match status" value="1"/>
</dbReference>
<feature type="signal peptide" evidence="2">
    <location>
        <begin position="1"/>
        <end position="20"/>
    </location>
</feature>
<evidence type="ECO:0000313" key="4">
    <source>
        <dbReference type="EMBL" id="GGF05641.1"/>
    </source>
</evidence>
<gene>
    <name evidence="4" type="ORF">GCM10011611_08920</name>
</gene>
<accession>A0A8J2YRP1</accession>
<dbReference type="Pfam" id="PF03797">
    <property type="entry name" value="Autotransporter"/>
    <property type="match status" value="1"/>
</dbReference>
<keyword evidence="1" id="KW-0378">Hydrolase</keyword>
<evidence type="ECO:0000313" key="5">
    <source>
        <dbReference type="Proteomes" id="UP000646365"/>
    </source>
</evidence>
<dbReference type="InterPro" id="IPR005546">
    <property type="entry name" value="Autotransporte_beta"/>
</dbReference>
<dbReference type="GO" id="GO:0019867">
    <property type="term" value="C:outer membrane"/>
    <property type="evidence" value="ECO:0007669"/>
    <property type="project" value="InterPro"/>
</dbReference>
<dbReference type="GO" id="GO:0016788">
    <property type="term" value="F:hydrolase activity, acting on ester bonds"/>
    <property type="evidence" value="ECO:0007669"/>
    <property type="project" value="InterPro"/>
</dbReference>
<comment type="caution">
    <text evidence="4">The sequence shown here is derived from an EMBL/GenBank/DDBJ whole genome shotgun (WGS) entry which is preliminary data.</text>
</comment>
<sequence>MRFLTSTAIATLFLSSTALAQQFSSITVFGDSLSDNGNIPKLYGITARPSPPYYPGRFSNGPVYAEYLPGLLNVPVANFSDNAIGGALSGTSNLGNFPSSGTMDEINRYLATGQTASSRDLFVLWTGANDYLGLSGAISPAVPPALIQAVVNQTAAAAVGNISAEVTALARTGARNFLVPNLPNLGETPLLNGSALSASVGAYAGSVHDAALTQAMAALSAQLHVNIVVADVKSLVDDAVANPAKYGLTNVTAECVQNAACVAQKQPYLFWDEEHPTEQVHQILAQYFATSLNGPTVVGAEGEMAIIAAQSFSDHVSERFEALRNGATGLSVSTGGGDGATVAGDPAKPFGAFLSGSYGWGSRDDRYGAVGFSYDQTDITAGVDYKLTPNLALGAVFGFGTITGDLHESMGEARQRSYQGALYATYFTDDFHVGAMLDYIGNDWDKLRRNTFVASQTATANAGGRTLGYALEGGYDLHAGDVRFGPVAALRYAHIHIDGYTETGAVGLNQTIDSQGINSLIGEFGVEASFNTQLAGTALRPHLRVTYDNQFTDGPRNVTSRLVTESALTITTPIDPAKSHWLRLAGGVDFPIDPSFTATLGFDTALARGDGSDNRAEAKLRMAF</sequence>
<dbReference type="SUPFAM" id="SSF103515">
    <property type="entry name" value="Autotransporter"/>
    <property type="match status" value="1"/>
</dbReference>
<feature type="domain" description="Autotransporter" evidence="3">
    <location>
        <begin position="345"/>
        <end position="624"/>
    </location>
</feature>
<dbReference type="NCBIfam" id="TIGR01414">
    <property type="entry name" value="autotrans_barl"/>
    <property type="match status" value="1"/>
</dbReference>
<dbReference type="Gene3D" id="3.40.50.1110">
    <property type="entry name" value="SGNH hydrolase"/>
    <property type="match status" value="1"/>
</dbReference>
<organism evidence="4 5">
    <name type="scientific">Aliidongia dinghuensis</name>
    <dbReference type="NCBI Taxonomy" id="1867774"/>
    <lineage>
        <taxon>Bacteria</taxon>
        <taxon>Pseudomonadati</taxon>
        <taxon>Pseudomonadota</taxon>
        <taxon>Alphaproteobacteria</taxon>
        <taxon>Rhodospirillales</taxon>
        <taxon>Dongiaceae</taxon>
        <taxon>Aliidongia</taxon>
    </lineage>
</organism>
<dbReference type="InterPro" id="IPR001087">
    <property type="entry name" value="GDSL"/>
</dbReference>
<dbReference type="EMBL" id="BMJQ01000002">
    <property type="protein sequence ID" value="GGF05641.1"/>
    <property type="molecule type" value="Genomic_DNA"/>
</dbReference>
<dbReference type="Gene3D" id="2.40.128.130">
    <property type="entry name" value="Autotransporter beta-domain"/>
    <property type="match status" value="1"/>
</dbReference>
<dbReference type="AlphaFoldDB" id="A0A8J2YRP1"/>
<feature type="chain" id="PRO_5035240461" evidence="2">
    <location>
        <begin position="21"/>
        <end position="624"/>
    </location>
</feature>
<dbReference type="InterPro" id="IPR036514">
    <property type="entry name" value="SGNH_hydro_sf"/>
</dbReference>
<proteinExistence type="predicted"/>
<protein>
    <submittedName>
        <fullName evidence="4">Lipase</fullName>
    </submittedName>
</protein>
<keyword evidence="2" id="KW-0732">Signal</keyword>
<dbReference type="InterPro" id="IPR051058">
    <property type="entry name" value="GDSL_Est/Lipase"/>
</dbReference>
<reference evidence="4" key="2">
    <citation type="submission" date="2020-09" db="EMBL/GenBank/DDBJ databases">
        <authorList>
            <person name="Sun Q."/>
            <person name="Zhou Y."/>
        </authorList>
    </citation>
    <scope>NUCLEOTIDE SEQUENCE</scope>
    <source>
        <strain evidence="4">CGMCC 1.15725</strain>
    </source>
</reference>
<dbReference type="PANTHER" id="PTHR45648">
    <property type="entry name" value="GDSL LIPASE/ACYLHYDROLASE FAMILY PROTEIN (AFU_ORTHOLOGUE AFUA_4G14700)"/>
    <property type="match status" value="1"/>
</dbReference>
<dbReference type="PANTHER" id="PTHR45648:SF22">
    <property type="entry name" value="GDSL LIPASE_ACYLHYDROLASE FAMILY PROTEIN (AFU_ORTHOLOGUE AFUA_4G14700)"/>
    <property type="match status" value="1"/>
</dbReference>